<dbReference type="GO" id="GO:0017000">
    <property type="term" value="P:antibiotic biosynthetic process"/>
    <property type="evidence" value="ECO:0007669"/>
    <property type="project" value="InterPro"/>
</dbReference>
<dbReference type="InterPro" id="IPR015422">
    <property type="entry name" value="PyrdxlP-dep_Trfase_small"/>
</dbReference>
<dbReference type="GO" id="GO:0045484">
    <property type="term" value="F:L-lysine 6-transaminase activity"/>
    <property type="evidence" value="ECO:0007669"/>
    <property type="project" value="UniProtKB-EC"/>
</dbReference>
<protein>
    <recommendedName>
        <fullName evidence="8">L-lysine-epsilon aminotransferase</fullName>
        <ecNumber evidence="3">2.6.1.36</ecNumber>
    </recommendedName>
    <alternativeName>
        <fullName evidence="7">Lysine 6-aminotransferase</fullName>
    </alternativeName>
</protein>
<name>A0A521EC11_9BACT</name>
<keyword evidence="11" id="KW-1185">Reference proteome</keyword>
<evidence type="ECO:0000256" key="9">
    <source>
        <dbReference type="RuleBase" id="RU003560"/>
    </source>
</evidence>
<dbReference type="GO" id="GO:0009450">
    <property type="term" value="P:gamma-aminobutyric acid catabolic process"/>
    <property type="evidence" value="ECO:0007669"/>
    <property type="project" value="TreeGrafter"/>
</dbReference>
<evidence type="ECO:0000256" key="4">
    <source>
        <dbReference type="ARBA" id="ARBA00022576"/>
    </source>
</evidence>
<dbReference type="NCBIfam" id="TIGR03251">
    <property type="entry name" value="LAT_fam"/>
    <property type="match status" value="1"/>
</dbReference>
<evidence type="ECO:0000256" key="3">
    <source>
        <dbReference type="ARBA" id="ARBA00013071"/>
    </source>
</evidence>
<dbReference type="InterPro" id="IPR005814">
    <property type="entry name" value="Aminotrans_3"/>
</dbReference>
<dbReference type="RefSeq" id="WP_142715390.1">
    <property type="nucleotide sequence ID" value="NZ_FXTH01000014.1"/>
</dbReference>
<dbReference type="PANTHER" id="PTHR43206">
    <property type="entry name" value="AMINOTRANSFERASE"/>
    <property type="match status" value="1"/>
</dbReference>
<dbReference type="PANTHER" id="PTHR43206:SF2">
    <property type="entry name" value="4-AMINOBUTYRATE AMINOTRANSFERASE GABT"/>
    <property type="match status" value="1"/>
</dbReference>
<reference evidence="10 11" key="1">
    <citation type="submission" date="2017-05" db="EMBL/GenBank/DDBJ databases">
        <authorList>
            <person name="Varghese N."/>
            <person name="Submissions S."/>
        </authorList>
    </citation>
    <scope>NUCLEOTIDE SEQUENCE [LARGE SCALE GENOMIC DNA]</scope>
    <source>
        <strain evidence="10 11">DSM 21194</strain>
    </source>
</reference>
<dbReference type="Gene3D" id="3.90.1150.10">
    <property type="entry name" value="Aspartate Aminotransferase, domain 1"/>
    <property type="match status" value="1"/>
</dbReference>
<organism evidence="10 11">
    <name type="scientific">Fodinibius sediminis</name>
    <dbReference type="NCBI Taxonomy" id="1214077"/>
    <lineage>
        <taxon>Bacteria</taxon>
        <taxon>Pseudomonadati</taxon>
        <taxon>Balneolota</taxon>
        <taxon>Balneolia</taxon>
        <taxon>Balneolales</taxon>
        <taxon>Balneolaceae</taxon>
        <taxon>Fodinibius</taxon>
    </lineage>
</organism>
<dbReference type="Gene3D" id="3.40.640.10">
    <property type="entry name" value="Type I PLP-dependent aspartate aminotransferase-like (Major domain)"/>
    <property type="match status" value="1"/>
</dbReference>
<dbReference type="Pfam" id="PF00202">
    <property type="entry name" value="Aminotran_3"/>
    <property type="match status" value="1"/>
</dbReference>
<dbReference type="SUPFAM" id="SSF53383">
    <property type="entry name" value="PLP-dependent transferases"/>
    <property type="match status" value="1"/>
</dbReference>
<comment type="cofactor">
    <cofactor evidence="1">
        <name>pyridoxal 5'-phosphate</name>
        <dbReference type="ChEBI" id="CHEBI:597326"/>
    </cofactor>
</comment>
<dbReference type="Proteomes" id="UP000317593">
    <property type="component" value="Unassembled WGS sequence"/>
</dbReference>
<evidence type="ECO:0000256" key="2">
    <source>
        <dbReference type="ARBA" id="ARBA00008954"/>
    </source>
</evidence>
<evidence type="ECO:0000256" key="5">
    <source>
        <dbReference type="ARBA" id="ARBA00022679"/>
    </source>
</evidence>
<evidence type="ECO:0000256" key="6">
    <source>
        <dbReference type="ARBA" id="ARBA00022898"/>
    </source>
</evidence>
<evidence type="ECO:0000313" key="10">
    <source>
        <dbReference type="EMBL" id="SMO80710.1"/>
    </source>
</evidence>
<keyword evidence="4" id="KW-0032">Aminotransferase</keyword>
<evidence type="ECO:0000256" key="7">
    <source>
        <dbReference type="ARBA" id="ARBA00030921"/>
    </source>
</evidence>
<dbReference type="OrthoDB" id="9801052at2"/>
<dbReference type="EMBL" id="FXTH01000014">
    <property type="protein sequence ID" value="SMO80710.1"/>
    <property type="molecule type" value="Genomic_DNA"/>
</dbReference>
<dbReference type="InterPro" id="IPR017657">
    <property type="entry name" value="L-lysine_6-transaminase"/>
</dbReference>
<sequence length="447" mass="51009">MAITENVTAAQVHNILSKHMLTDGYDMVLDLEKSKGSYLYDAKTGDRYLDFFTFFASNPLGMNHPRLANDAFRNKMGKIAINKPSNSDIYTEELAAFLETFDRVGIPDYLPYTFFISGGALAVENALKVAFDWKVQKNFEKGYRRERGQKVLHFEQAFHGRTGYTMSLTNTDPTKIKYFPKFDWPRVISPAMTYPATETHLQQTKAQEERALAQAERYFEMYKDEIACIIIEPIQGEGGDNHFRKEFHRALRRLADDHEALLIYDEVQTGVGLTGTFWAHEHYVKPDILAFGKKAQVCGILAGKRVDEVEHNCFHVSSRINSTWGGNLVDMVRFGRILEVIEEDNLVHHAEQMGDYLLQNIQGLADQYDYISNARGKGLFCAIDFPNTEIRDAVIRECFNHKLMILACGTRTIRFRPPLTVQKQHLDEGIDIIEQAVKAVMNNSNGL</sequence>
<keyword evidence="6 9" id="KW-0663">Pyridoxal phosphate</keyword>
<dbReference type="CDD" id="cd00610">
    <property type="entry name" value="OAT_like"/>
    <property type="match status" value="1"/>
</dbReference>
<dbReference type="InterPro" id="IPR015424">
    <property type="entry name" value="PyrdxlP-dep_Trfase"/>
</dbReference>
<evidence type="ECO:0000256" key="8">
    <source>
        <dbReference type="ARBA" id="ARBA00050040"/>
    </source>
</evidence>
<comment type="similarity">
    <text evidence="2 9">Belongs to the class-III pyridoxal-phosphate-dependent aminotransferase family.</text>
</comment>
<accession>A0A521EC11</accession>
<keyword evidence="5" id="KW-0808">Transferase</keyword>
<dbReference type="PIRSF" id="PIRSF000521">
    <property type="entry name" value="Transaminase_4ab_Lys_Orn"/>
    <property type="match status" value="1"/>
</dbReference>
<gene>
    <name evidence="10" type="ORF">SAMN06265218_11449</name>
</gene>
<dbReference type="GO" id="GO:0030170">
    <property type="term" value="F:pyridoxal phosphate binding"/>
    <property type="evidence" value="ECO:0007669"/>
    <property type="project" value="InterPro"/>
</dbReference>
<proteinExistence type="inferred from homology"/>
<dbReference type="AlphaFoldDB" id="A0A521EC11"/>
<evidence type="ECO:0000256" key="1">
    <source>
        <dbReference type="ARBA" id="ARBA00001933"/>
    </source>
</evidence>
<evidence type="ECO:0000313" key="11">
    <source>
        <dbReference type="Proteomes" id="UP000317593"/>
    </source>
</evidence>
<dbReference type="InterPro" id="IPR015421">
    <property type="entry name" value="PyrdxlP-dep_Trfase_major"/>
</dbReference>
<dbReference type="EC" id="2.6.1.36" evidence="3"/>